<dbReference type="PANTHER" id="PTHR21240:SF30">
    <property type="entry name" value="AMIDOHYDROLASE-RELATED DOMAIN-CONTAINING PROTEIN-RELATED"/>
    <property type="match status" value="1"/>
</dbReference>
<dbReference type="HOGENOM" id="CLU_039329_5_2_9"/>
<dbReference type="InterPro" id="IPR032465">
    <property type="entry name" value="ACMSD"/>
</dbReference>
<dbReference type="AlphaFoldDB" id="A0A096CIJ7"/>
<dbReference type="PATRIC" id="fig|742738.3.peg.2756"/>
<evidence type="ECO:0000313" key="3">
    <source>
        <dbReference type="EMBL" id="KGF54642.1"/>
    </source>
</evidence>
<dbReference type="EMBL" id="ADLO01000083">
    <property type="protein sequence ID" value="KGF54642.1"/>
    <property type="molecule type" value="Genomic_DNA"/>
</dbReference>
<feature type="domain" description="Amidohydrolase-related" evidence="2">
    <location>
        <begin position="78"/>
        <end position="329"/>
    </location>
</feature>
<keyword evidence="4" id="KW-1185">Reference proteome</keyword>
<protein>
    <recommendedName>
        <fullName evidence="2">Amidohydrolase-related domain-containing protein</fullName>
    </recommendedName>
</protein>
<name>A0A096CIJ7_FLAPL</name>
<proteinExistence type="predicted"/>
<gene>
    <name evidence="3" type="ORF">HMPREF9460_02683</name>
</gene>
<dbReference type="GO" id="GO:0005829">
    <property type="term" value="C:cytosol"/>
    <property type="evidence" value="ECO:0007669"/>
    <property type="project" value="TreeGrafter"/>
</dbReference>
<organism evidence="3 4">
    <name type="scientific">Flavonifractor plautii 1_3_50AFAA</name>
    <dbReference type="NCBI Taxonomy" id="742738"/>
    <lineage>
        <taxon>Bacteria</taxon>
        <taxon>Bacillati</taxon>
        <taxon>Bacillota</taxon>
        <taxon>Clostridia</taxon>
        <taxon>Eubacteriales</taxon>
        <taxon>Oscillospiraceae</taxon>
        <taxon>Flavonifractor</taxon>
    </lineage>
</organism>
<dbReference type="Pfam" id="PF04909">
    <property type="entry name" value="Amidohydro_2"/>
    <property type="match status" value="1"/>
</dbReference>
<dbReference type="RefSeq" id="WP_044941885.1">
    <property type="nucleotide sequence ID" value="NZ_KN174164.1"/>
</dbReference>
<dbReference type="GO" id="GO:0019748">
    <property type="term" value="P:secondary metabolic process"/>
    <property type="evidence" value="ECO:0007669"/>
    <property type="project" value="TreeGrafter"/>
</dbReference>
<keyword evidence="1" id="KW-0456">Lyase</keyword>
<sequence>MIRIDLENHFYAPCLIDALAQRSQPPFYDRATDQIHWTEDVCMPQGELLQRLLEVGEHRLSLLEQQGITHAVLSCSPGAEQLEPAKSIAVCQATNAALYELTRAHPGRLFGSAILPVKDVATAERELERCVKEYGFVSWHTHSNYGNTAPDDPRYLPLFRKAAELGVYVYLHPQLPEGSRYAGYGFTFAGPGLGFTVDTVTTLLRMVVSGLFDEIPSLRLVLGHLGEGLPFLLDRIENRIKFLPNPAIRCRRPLRYYFQHNIWVTTSGNMSPEAFRCTQDVLGMDHILFASDYPYESVEDMMAFLRGIPLNEADYARLYYQNAEALLGISLS</sequence>
<dbReference type="InterPro" id="IPR032466">
    <property type="entry name" value="Metal_Hydrolase"/>
</dbReference>
<dbReference type="PANTHER" id="PTHR21240">
    <property type="entry name" value="2-AMINO-3-CARBOXYLMUCONATE-6-SEMIALDEHYDE DECARBOXYLASE"/>
    <property type="match status" value="1"/>
</dbReference>
<dbReference type="eggNOG" id="COG2159">
    <property type="taxonomic scope" value="Bacteria"/>
</dbReference>
<dbReference type="GO" id="GO:0016787">
    <property type="term" value="F:hydrolase activity"/>
    <property type="evidence" value="ECO:0007669"/>
    <property type="project" value="InterPro"/>
</dbReference>
<evidence type="ECO:0000259" key="2">
    <source>
        <dbReference type="Pfam" id="PF04909"/>
    </source>
</evidence>
<dbReference type="SUPFAM" id="SSF51556">
    <property type="entry name" value="Metallo-dependent hydrolases"/>
    <property type="match status" value="1"/>
</dbReference>
<evidence type="ECO:0000313" key="4">
    <source>
        <dbReference type="Proteomes" id="UP000029585"/>
    </source>
</evidence>
<dbReference type="Gene3D" id="3.20.20.140">
    <property type="entry name" value="Metal-dependent hydrolases"/>
    <property type="match status" value="1"/>
</dbReference>
<dbReference type="Proteomes" id="UP000029585">
    <property type="component" value="Unassembled WGS sequence"/>
</dbReference>
<accession>A0A096CIJ7</accession>
<reference evidence="3 4" key="1">
    <citation type="submission" date="2011-08" db="EMBL/GenBank/DDBJ databases">
        <title>The Genome Sequence of Clostridium orbiscindens 1_3_50AFAA.</title>
        <authorList>
            <consortium name="The Broad Institute Genome Sequencing Platform"/>
            <person name="Earl A."/>
            <person name="Ward D."/>
            <person name="Feldgarden M."/>
            <person name="Gevers D."/>
            <person name="Daigneault M."/>
            <person name="Strauss J."/>
            <person name="Allen-Vercoe E."/>
            <person name="Young S.K."/>
            <person name="Zeng Q."/>
            <person name="Gargeya S."/>
            <person name="Fitzgerald M."/>
            <person name="Haas B."/>
            <person name="Abouelleil A."/>
            <person name="Alvarado L."/>
            <person name="Arachchi H.M."/>
            <person name="Berlin A."/>
            <person name="Brown A."/>
            <person name="Chapman S.B."/>
            <person name="Chen Z."/>
            <person name="Dunbar C."/>
            <person name="Freedman E."/>
            <person name="Gearin G."/>
            <person name="Gellesch M."/>
            <person name="Goldberg J."/>
            <person name="Griggs A."/>
            <person name="Gujja S."/>
            <person name="Heiman D."/>
            <person name="Howarth C."/>
            <person name="Larson L."/>
            <person name="Lui A."/>
            <person name="MacDonald P.J.P."/>
            <person name="Montmayeur A."/>
            <person name="Murphy C."/>
            <person name="Neiman D."/>
            <person name="Pearson M."/>
            <person name="Priest M."/>
            <person name="Roberts A."/>
            <person name="Saif S."/>
            <person name="Shea T."/>
            <person name="Shenoy N."/>
            <person name="Sisk P."/>
            <person name="Stolte C."/>
            <person name="Sykes S."/>
            <person name="Wortman J."/>
            <person name="Nusbaum C."/>
            <person name="Birren B."/>
        </authorList>
    </citation>
    <scope>NUCLEOTIDE SEQUENCE [LARGE SCALE GENOMIC DNA]</scope>
    <source>
        <strain evidence="3 4">1_3_50AFAA</strain>
    </source>
</reference>
<dbReference type="GO" id="GO:0016831">
    <property type="term" value="F:carboxy-lyase activity"/>
    <property type="evidence" value="ECO:0007669"/>
    <property type="project" value="InterPro"/>
</dbReference>
<dbReference type="InterPro" id="IPR006680">
    <property type="entry name" value="Amidohydro-rel"/>
</dbReference>
<evidence type="ECO:0000256" key="1">
    <source>
        <dbReference type="ARBA" id="ARBA00023239"/>
    </source>
</evidence>
<comment type="caution">
    <text evidence="3">The sequence shown here is derived from an EMBL/GenBank/DDBJ whole genome shotgun (WGS) entry which is preliminary data.</text>
</comment>